<evidence type="ECO:0000313" key="2">
    <source>
        <dbReference type="EMBL" id="EIW88833.1"/>
    </source>
</evidence>
<reference evidence="2 3" key="1">
    <citation type="journal article" date="2012" name="J. Bacteriol.">
        <title>Genome Sequence of Pectin-Degrading Alishewanella agri, Isolated from Landfill Soil.</title>
        <authorList>
            <person name="Kim J."/>
            <person name="Jung J."/>
            <person name="Sung J.S."/>
            <person name="Chun J."/>
            <person name="Park W."/>
        </authorList>
    </citation>
    <scope>NUCLEOTIDE SEQUENCE [LARGE SCALE GENOMIC DNA]</scope>
    <source>
        <strain evidence="2 3">BL06</strain>
    </source>
</reference>
<accession>I8UA47</accession>
<keyword evidence="3" id="KW-1185">Reference proteome</keyword>
<dbReference type="RefSeq" id="WP_008984579.1">
    <property type="nucleotide sequence ID" value="NZ_AKKU01000015.1"/>
</dbReference>
<organism evidence="2 3">
    <name type="scientific">Alishewanella agri BL06</name>
    <dbReference type="NCBI Taxonomy" id="1195246"/>
    <lineage>
        <taxon>Bacteria</taxon>
        <taxon>Pseudomonadati</taxon>
        <taxon>Pseudomonadota</taxon>
        <taxon>Gammaproteobacteria</taxon>
        <taxon>Alteromonadales</taxon>
        <taxon>Alteromonadaceae</taxon>
        <taxon>Alishewanella</taxon>
    </lineage>
</organism>
<proteinExistence type="predicted"/>
<dbReference type="STRING" id="1195246.AGRI_08605"/>
<feature type="signal peptide" evidence="1">
    <location>
        <begin position="1"/>
        <end position="19"/>
    </location>
</feature>
<keyword evidence="1" id="KW-0732">Signal</keyword>
<dbReference type="EMBL" id="AKKU01000015">
    <property type="protein sequence ID" value="EIW88833.1"/>
    <property type="molecule type" value="Genomic_DNA"/>
</dbReference>
<comment type="caution">
    <text evidence="2">The sequence shown here is derived from an EMBL/GenBank/DDBJ whole genome shotgun (WGS) entry which is preliminary data.</text>
</comment>
<evidence type="ECO:0000313" key="3">
    <source>
        <dbReference type="Proteomes" id="UP000035062"/>
    </source>
</evidence>
<evidence type="ECO:0000256" key="1">
    <source>
        <dbReference type="SAM" id="SignalP"/>
    </source>
</evidence>
<dbReference type="PATRIC" id="fig|1195246.3.peg.1692"/>
<name>I8UA47_9ALTE</name>
<dbReference type="Proteomes" id="UP000035062">
    <property type="component" value="Unassembled WGS sequence"/>
</dbReference>
<feature type="chain" id="PRO_5003714880" evidence="1">
    <location>
        <begin position="20"/>
        <end position="155"/>
    </location>
</feature>
<protein>
    <submittedName>
        <fullName evidence="2">Uncharacterized protein</fullName>
    </submittedName>
</protein>
<gene>
    <name evidence="2" type="ORF">AGRI_08605</name>
</gene>
<sequence>MKLVFTLVALTLLPFGVSALDAKTMCEQLQPVVSQLRTQLPQDVDYMTKLTGVQALFVSGNCLLNYNYVVSSAHLLQEMAAENQQSDDENLAFLQTEQGVSSMKSVFSSLATNAATTHFAAFSAIPGVKITYSHSFDHSQLKPVVSVVMDTTLGQ</sequence>
<dbReference type="AlphaFoldDB" id="I8UA47"/>